<keyword evidence="2" id="KW-0472">Membrane</keyword>
<proteinExistence type="predicted"/>
<protein>
    <submittedName>
        <fullName evidence="4">Cadherin-like beta sandwich domain protein</fullName>
    </submittedName>
</protein>
<keyword evidence="2" id="KW-1133">Transmembrane helix</keyword>
<evidence type="ECO:0000259" key="3">
    <source>
        <dbReference type="SMART" id="SM00635"/>
    </source>
</evidence>
<dbReference type="SUPFAM" id="SSF49373">
    <property type="entry name" value="Invasin/intimin cell-adhesion fragments"/>
    <property type="match status" value="1"/>
</dbReference>
<organism evidence="4">
    <name type="scientific">[Clostridium] nexile</name>
    <dbReference type="NCBI Taxonomy" id="29361"/>
    <lineage>
        <taxon>Bacteria</taxon>
        <taxon>Bacillati</taxon>
        <taxon>Bacillota</taxon>
        <taxon>Clostridia</taxon>
        <taxon>Lachnospirales</taxon>
        <taxon>Lachnospiraceae</taxon>
        <taxon>Tyzzerella</taxon>
    </lineage>
</organism>
<feature type="compositionally biased region" description="Basic and acidic residues" evidence="1">
    <location>
        <begin position="965"/>
        <end position="978"/>
    </location>
</feature>
<dbReference type="Pfam" id="PF02368">
    <property type="entry name" value="Big_2"/>
    <property type="match status" value="1"/>
</dbReference>
<name>A0A6N2UU51_9FIRM</name>
<dbReference type="InterPro" id="IPR027954">
    <property type="entry name" value="Transcobalamin-like_C"/>
</dbReference>
<feature type="transmembrane region" description="Helical" evidence="2">
    <location>
        <begin position="1135"/>
        <end position="1153"/>
    </location>
</feature>
<dbReference type="EMBL" id="CACRTG010000021">
    <property type="protein sequence ID" value="VYT21604.1"/>
    <property type="molecule type" value="Genomic_DNA"/>
</dbReference>
<dbReference type="InterPro" id="IPR008964">
    <property type="entry name" value="Invasin/intimin_cell_adhesion"/>
</dbReference>
<dbReference type="SMART" id="SM00635">
    <property type="entry name" value="BID_2"/>
    <property type="match status" value="1"/>
</dbReference>
<dbReference type="AlphaFoldDB" id="A0A6N2UU51"/>
<dbReference type="Gene3D" id="2.60.40.1080">
    <property type="match status" value="1"/>
</dbReference>
<gene>
    <name evidence="4" type="ORF">CNLFYP112_02304</name>
</gene>
<evidence type="ECO:0000256" key="1">
    <source>
        <dbReference type="SAM" id="MobiDB-lite"/>
    </source>
</evidence>
<feature type="transmembrane region" description="Helical" evidence="2">
    <location>
        <begin position="12"/>
        <end position="31"/>
    </location>
</feature>
<accession>A0A6N2UU51</accession>
<keyword evidence="2" id="KW-0812">Transmembrane</keyword>
<dbReference type="InterPro" id="IPR003343">
    <property type="entry name" value="Big_2"/>
</dbReference>
<evidence type="ECO:0000313" key="4">
    <source>
        <dbReference type="EMBL" id="VYT21604.1"/>
    </source>
</evidence>
<feature type="domain" description="BIG2" evidence="3">
    <location>
        <begin position="404"/>
        <end position="481"/>
    </location>
</feature>
<reference evidence="4" key="1">
    <citation type="submission" date="2019-11" db="EMBL/GenBank/DDBJ databases">
        <authorList>
            <person name="Feng L."/>
        </authorList>
    </citation>
    <scope>NUCLEOTIDE SEQUENCE</scope>
    <source>
        <strain evidence="4">CnexileLFYP112</strain>
    </source>
</reference>
<sequence length="1160" mass="126552">MIRNRKKWHNKVVSIMLAMLMVVSVVVQYPLNSIAENVQTGSEEYLGVQTEAKVYDDFENDIWLQYQQKEMQVGDTTNLQPWRVEQIISNAVANDVQRPVFHFEIIKGDSISLDTESSTEKAVVTAEKPGTSVVKVTYDAVEYGGKTWGAISPVNTAYAVFTVGETGTATINCSEKLQNWRHYDTIYYNEGDTVPFTFEVSADGAESLKVTLNGLEIQGDGNTYTANLENRSNIIGIEATDADGNVKSLYRVVDARFIEINVENKTNPDAALEPGDTANISFRGVTMPVYKLATIYNPVWTSNSAWGKSDATYLSYSNETLGEFKGQCQQWDLATNNDFDVTFEEAGEYTFTSQNGIFSEWWGSPLGADITANGSGEPNLNAPVLKDWFSTLPSFTVSVKKDVPVENITLDQETLELQVGDVSSLQATVTPADATNQTVEWSSDHTDVVTVDQDGVLNAVSAGKAVITAKAGEKTAACEVTVKEKSEQPEKTPVGTVTVSIQDMIPTPDGEDWPEAKGVILKNTNVSIYEDDSMMDAIVRACEENGIKISLNASKTYITAVDGLEEFDRGAASGWMGTLNGWFTDKGFASFTVADGTFADGDVITLEYTTNYGSDLTDTTDVTGELKSLGNNTGDLSPEYKRDVYKYTLTVPKDTTEVSFRPENFNRYNNVAIRVGDKSYRYGDAIPVSEGTEIKITSTPTSFMSLLGLKDGVTYTITVKSLEEPEKTPVGTVTVSVQDMVSTPEGKDWPEAKGVILDNVKVSIYEDDTMLDAIERACVENNIEISFDSNKTYVTGIDGLEQLERGEKSGWFVTLNGWFTDDGAGNFTVANGKFADGDIVTMEYSLDYGNDLTDTTDVTGELKSLGINTGELAPQYSRDVYEYTLTIPKDTKQVSFAPESFNRYDKITIQSNGNEYRYGAAIPVEEGTIVNITSVPVSYTTPVEPDAKVTYQVTVKYEDDSQNPDPEKPDPQEPEKEEITLTDTQYGVSLTGKELTKDMQLVVSKLTKDDAAVDEIRKAIPSSKGVFALYHVELRQDGKEVALSDTAKLSLPVGKKYNGNTMDVLLYTGGEVKKLSGTVTDGYITVKVTQLGDFGVVTDMAGDGASTTDKLSSADGSGNSQTGTVKTGDSVKIEYLVYLIAGCAVVITAVVVVKKKRQGK</sequence>
<dbReference type="Pfam" id="PF14478">
    <property type="entry name" value="DUF4430"/>
    <property type="match status" value="2"/>
</dbReference>
<feature type="region of interest" description="Disordered" evidence="1">
    <location>
        <begin position="958"/>
        <end position="978"/>
    </location>
</feature>
<evidence type="ECO:0000256" key="2">
    <source>
        <dbReference type="SAM" id="Phobius"/>
    </source>
</evidence>